<sequence length="88" mass="10036">MYMSTHCAGIFRRSLLGTAASSQLQWTGIESARADFPWVASPQLTAEFRRARLCCAVWRGGHFTPEQFGRTREPAECKDGKRRWCKGR</sequence>
<dbReference type="Gramene" id="Mp2g25650.1">
    <property type="protein sequence ID" value="Mp2g25650.1.cds"/>
    <property type="gene ID" value="Mp2g25650"/>
</dbReference>
<keyword evidence="2" id="KW-1185">Reference proteome</keyword>
<gene>
    <name evidence="1" type="ORF">MARPO_0025s0113</name>
</gene>
<reference evidence="2" key="1">
    <citation type="journal article" date="2017" name="Cell">
        <title>Insights into land plant evolution garnered from the Marchantia polymorpha genome.</title>
        <authorList>
            <person name="Bowman J.L."/>
            <person name="Kohchi T."/>
            <person name="Yamato K.T."/>
            <person name="Jenkins J."/>
            <person name="Shu S."/>
            <person name="Ishizaki K."/>
            <person name="Yamaoka S."/>
            <person name="Nishihama R."/>
            <person name="Nakamura Y."/>
            <person name="Berger F."/>
            <person name="Adam C."/>
            <person name="Aki S.S."/>
            <person name="Althoff F."/>
            <person name="Araki T."/>
            <person name="Arteaga-Vazquez M.A."/>
            <person name="Balasubrmanian S."/>
            <person name="Barry K."/>
            <person name="Bauer D."/>
            <person name="Boehm C.R."/>
            <person name="Briginshaw L."/>
            <person name="Caballero-Perez J."/>
            <person name="Catarino B."/>
            <person name="Chen F."/>
            <person name="Chiyoda S."/>
            <person name="Chovatia M."/>
            <person name="Davies K.M."/>
            <person name="Delmans M."/>
            <person name="Demura T."/>
            <person name="Dierschke T."/>
            <person name="Dolan L."/>
            <person name="Dorantes-Acosta A.E."/>
            <person name="Eklund D.M."/>
            <person name="Florent S.N."/>
            <person name="Flores-Sandoval E."/>
            <person name="Fujiyama A."/>
            <person name="Fukuzawa H."/>
            <person name="Galik B."/>
            <person name="Grimanelli D."/>
            <person name="Grimwood J."/>
            <person name="Grossniklaus U."/>
            <person name="Hamada T."/>
            <person name="Haseloff J."/>
            <person name="Hetherington A.J."/>
            <person name="Higo A."/>
            <person name="Hirakawa Y."/>
            <person name="Hundley H.N."/>
            <person name="Ikeda Y."/>
            <person name="Inoue K."/>
            <person name="Inoue S.I."/>
            <person name="Ishida S."/>
            <person name="Jia Q."/>
            <person name="Kakita M."/>
            <person name="Kanazawa T."/>
            <person name="Kawai Y."/>
            <person name="Kawashima T."/>
            <person name="Kennedy M."/>
            <person name="Kinose K."/>
            <person name="Kinoshita T."/>
            <person name="Kohara Y."/>
            <person name="Koide E."/>
            <person name="Komatsu K."/>
            <person name="Kopischke S."/>
            <person name="Kubo M."/>
            <person name="Kyozuka J."/>
            <person name="Lagercrantz U."/>
            <person name="Lin S.S."/>
            <person name="Lindquist E."/>
            <person name="Lipzen A.M."/>
            <person name="Lu C.W."/>
            <person name="De Luna E."/>
            <person name="Martienssen R.A."/>
            <person name="Minamino N."/>
            <person name="Mizutani M."/>
            <person name="Mizutani M."/>
            <person name="Mochizuki N."/>
            <person name="Monte I."/>
            <person name="Mosher R."/>
            <person name="Nagasaki H."/>
            <person name="Nakagami H."/>
            <person name="Naramoto S."/>
            <person name="Nishitani K."/>
            <person name="Ohtani M."/>
            <person name="Okamoto T."/>
            <person name="Okumura M."/>
            <person name="Phillips J."/>
            <person name="Pollak B."/>
            <person name="Reinders A."/>
            <person name="Rovekamp M."/>
            <person name="Sano R."/>
            <person name="Sawa S."/>
            <person name="Schmid M.W."/>
            <person name="Shirakawa M."/>
            <person name="Solano R."/>
            <person name="Spunde A."/>
            <person name="Suetsugu N."/>
            <person name="Sugano S."/>
            <person name="Sugiyama A."/>
            <person name="Sun R."/>
            <person name="Suzuki Y."/>
            <person name="Takenaka M."/>
            <person name="Takezawa D."/>
            <person name="Tomogane H."/>
            <person name="Tsuzuki M."/>
            <person name="Ueda T."/>
            <person name="Umeda M."/>
            <person name="Ward J.M."/>
            <person name="Watanabe Y."/>
            <person name="Yazaki K."/>
            <person name="Yokoyama R."/>
            <person name="Yoshitake Y."/>
            <person name="Yotsui I."/>
            <person name="Zachgo S."/>
            <person name="Schmutz J."/>
        </authorList>
    </citation>
    <scope>NUCLEOTIDE SEQUENCE [LARGE SCALE GENOMIC DNA]</scope>
    <source>
        <strain evidence="2">Tak-1</strain>
    </source>
</reference>
<evidence type="ECO:0000313" key="1">
    <source>
        <dbReference type="EMBL" id="PTQ43431.1"/>
    </source>
</evidence>
<protein>
    <submittedName>
        <fullName evidence="1">Uncharacterized protein</fullName>
    </submittedName>
</protein>
<dbReference type="EMBL" id="KZ772697">
    <property type="protein sequence ID" value="PTQ43431.1"/>
    <property type="molecule type" value="Genomic_DNA"/>
</dbReference>
<organism evidence="1 2">
    <name type="scientific">Marchantia polymorpha</name>
    <name type="common">Common liverwort</name>
    <name type="synonym">Marchantia aquatica</name>
    <dbReference type="NCBI Taxonomy" id="3197"/>
    <lineage>
        <taxon>Eukaryota</taxon>
        <taxon>Viridiplantae</taxon>
        <taxon>Streptophyta</taxon>
        <taxon>Embryophyta</taxon>
        <taxon>Marchantiophyta</taxon>
        <taxon>Marchantiopsida</taxon>
        <taxon>Marchantiidae</taxon>
        <taxon>Marchantiales</taxon>
        <taxon>Marchantiaceae</taxon>
        <taxon>Marchantia</taxon>
    </lineage>
</organism>
<dbReference type="Proteomes" id="UP000244005">
    <property type="component" value="Unassembled WGS sequence"/>
</dbReference>
<dbReference type="AlphaFoldDB" id="A0A2R6XBD8"/>
<evidence type="ECO:0000313" key="2">
    <source>
        <dbReference type="Proteomes" id="UP000244005"/>
    </source>
</evidence>
<name>A0A2R6XBD8_MARPO</name>
<proteinExistence type="predicted"/>
<accession>A0A2R6XBD8</accession>